<sequence length="37" mass="4040">MSTIVDVFAREVLDSRGNPTVEVEVFLEDGTMGRAVV</sequence>
<protein>
    <recommendedName>
        <fullName evidence="1">Enolase N-terminal domain-containing protein</fullName>
    </recommendedName>
</protein>
<dbReference type="EMBL" id="DNZF01000230">
    <property type="protein sequence ID" value="HBK54386.1"/>
    <property type="molecule type" value="Genomic_DNA"/>
</dbReference>
<feature type="domain" description="Enolase N-terminal" evidence="1">
    <location>
        <begin position="4"/>
        <end position="37"/>
    </location>
</feature>
<comment type="caution">
    <text evidence="2">The sequence shown here is derived from an EMBL/GenBank/DDBJ whole genome shotgun (WGS) entry which is preliminary data.</text>
</comment>
<organism evidence="2 3">
    <name type="scientific">Syntrophomonas wolfei</name>
    <dbReference type="NCBI Taxonomy" id="863"/>
    <lineage>
        <taxon>Bacteria</taxon>
        <taxon>Bacillati</taxon>
        <taxon>Bacillota</taxon>
        <taxon>Clostridia</taxon>
        <taxon>Eubacteriales</taxon>
        <taxon>Syntrophomonadaceae</taxon>
        <taxon>Syntrophomonas</taxon>
    </lineage>
</organism>
<dbReference type="AlphaFoldDB" id="A0A354Z097"/>
<gene>
    <name evidence="2" type="ORF">DDZ44_10655</name>
</gene>
<reference evidence="2 3" key="1">
    <citation type="journal article" date="2018" name="Nat. Biotechnol.">
        <title>A standardized bacterial taxonomy based on genome phylogeny substantially revises the tree of life.</title>
        <authorList>
            <person name="Parks D.H."/>
            <person name="Chuvochina M."/>
            <person name="Waite D.W."/>
            <person name="Rinke C."/>
            <person name="Skarshewski A."/>
            <person name="Chaumeil P.A."/>
            <person name="Hugenholtz P."/>
        </authorList>
    </citation>
    <scope>NUCLEOTIDE SEQUENCE [LARGE SCALE GENOMIC DNA]</scope>
    <source>
        <strain evidence="2">UBA10948</strain>
    </source>
</reference>
<evidence type="ECO:0000259" key="1">
    <source>
        <dbReference type="Pfam" id="PF03952"/>
    </source>
</evidence>
<dbReference type="InterPro" id="IPR029017">
    <property type="entry name" value="Enolase-like_N"/>
</dbReference>
<accession>A0A354Z097</accession>
<evidence type="ECO:0000313" key="2">
    <source>
        <dbReference type="EMBL" id="HBK54386.1"/>
    </source>
</evidence>
<evidence type="ECO:0000313" key="3">
    <source>
        <dbReference type="Proteomes" id="UP000263273"/>
    </source>
</evidence>
<dbReference type="InterPro" id="IPR020811">
    <property type="entry name" value="Enolase_N"/>
</dbReference>
<dbReference type="Proteomes" id="UP000263273">
    <property type="component" value="Unassembled WGS sequence"/>
</dbReference>
<feature type="non-terminal residue" evidence="2">
    <location>
        <position position="37"/>
    </location>
</feature>
<proteinExistence type="predicted"/>
<dbReference type="Gene3D" id="3.30.390.10">
    <property type="entry name" value="Enolase-like, N-terminal domain"/>
    <property type="match status" value="1"/>
</dbReference>
<name>A0A354Z097_9FIRM</name>
<dbReference type="SUPFAM" id="SSF54826">
    <property type="entry name" value="Enolase N-terminal domain-like"/>
    <property type="match status" value="1"/>
</dbReference>
<dbReference type="Pfam" id="PF03952">
    <property type="entry name" value="Enolase_N"/>
    <property type="match status" value="1"/>
</dbReference>